<dbReference type="EMBL" id="JAAKDE010000004">
    <property type="protein sequence ID" value="MBA2132490.1"/>
    <property type="molecule type" value="Genomic_DNA"/>
</dbReference>
<evidence type="ECO:0000313" key="2">
    <source>
        <dbReference type="Proteomes" id="UP000657177"/>
    </source>
</evidence>
<proteinExistence type="predicted"/>
<organism evidence="1 2">
    <name type="scientific">Capillibacterium thermochitinicola</name>
    <dbReference type="NCBI Taxonomy" id="2699427"/>
    <lineage>
        <taxon>Bacteria</taxon>
        <taxon>Bacillati</taxon>
        <taxon>Bacillota</taxon>
        <taxon>Capillibacterium</taxon>
    </lineage>
</organism>
<gene>
    <name evidence="1" type="ORF">G5B42_02880</name>
</gene>
<accession>A0A8J6HYQ3</accession>
<sequence>MGKFKRTSILLGIFLILVSLLPVTGLTKEQPVKITIYNFGQANDRFGRAWELPNKNGAMTQWINKHFGVEISYEYVLDNYKQDQMTLWSASGEYPECFVYITHAAVYNWGRNIKYANLDKYYNDPVNFPRLYEIKQKYERTLKPLIWDGHITGFPIRINYKVGQANPDISYTAGWWIRDDILAALGGKRPTTLDEFTEMLRKIKAGNFKAPNGQPIIPLLLPPADWYSQCIFFQTFGLNWIGMTKDGWYQFWGMTKQGYQAMKYANQLYNEGLIDKEWVTQTEEIYQEKLRNGSAAVIVGWLGYDIIEDIKAAGYNFSYTALPVPKVPGVSRPFPWNVLPGPDSDLVLYVTDKATPEQVEKLARIAEWALSPEGARCLYLGASPDMIELKTSGPYKGTYWFKDEYKELDWYVYGNTGPARIKHGVFPLNGPVSYTREELQVPNILSPADKWAKENFEWISANNNIAYMGDVGPEYIPDEFATANNRIWAVIPPMLHRACVLPPDQFEREYRRAIEEAKRVGFKELCADQWARRKAYIEANGGKEACGIPADYPYAELLDEFK</sequence>
<dbReference type="RefSeq" id="WP_181338934.1">
    <property type="nucleotide sequence ID" value="NZ_JAAKDE010000004.1"/>
</dbReference>
<name>A0A8J6HYQ3_9FIRM</name>
<keyword evidence="2" id="KW-1185">Reference proteome</keyword>
<protein>
    <submittedName>
        <fullName evidence="1">Extracellular solute-binding protein</fullName>
    </submittedName>
</protein>
<dbReference type="Proteomes" id="UP000657177">
    <property type="component" value="Unassembled WGS sequence"/>
</dbReference>
<dbReference type="AlphaFoldDB" id="A0A8J6HYQ3"/>
<comment type="caution">
    <text evidence="1">The sequence shown here is derived from an EMBL/GenBank/DDBJ whole genome shotgun (WGS) entry which is preliminary data.</text>
</comment>
<dbReference type="SUPFAM" id="SSF53850">
    <property type="entry name" value="Periplasmic binding protein-like II"/>
    <property type="match status" value="1"/>
</dbReference>
<dbReference type="Gene3D" id="3.40.190.10">
    <property type="entry name" value="Periplasmic binding protein-like II"/>
    <property type="match status" value="2"/>
</dbReference>
<evidence type="ECO:0000313" key="1">
    <source>
        <dbReference type="EMBL" id="MBA2132490.1"/>
    </source>
</evidence>
<reference evidence="1" key="1">
    <citation type="submission" date="2020-06" db="EMBL/GenBank/DDBJ databases">
        <title>Novel chitinolytic bacterium.</title>
        <authorList>
            <person name="Ungkulpasvich U."/>
            <person name="Kosugi A."/>
            <person name="Uke A."/>
        </authorList>
    </citation>
    <scope>NUCLEOTIDE SEQUENCE</scope>
    <source>
        <strain evidence="1">UUS1-1</strain>
    </source>
</reference>